<protein>
    <recommendedName>
        <fullName evidence="3">Trehalose-phosphatase</fullName>
    </recommendedName>
</protein>
<dbReference type="Proteomes" id="UP000765509">
    <property type="component" value="Unassembled WGS sequence"/>
</dbReference>
<dbReference type="OrthoDB" id="2507394at2759"/>
<proteinExistence type="predicted"/>
<dbReference type="AlphaFoldDB" id="A0A9Q3BFD3"/>
<organism evidence="1 2">
    <name type="scientific">Austropuccinia psidii MF-1</name>
    <dbReference type="NCBI Taxonomy" id="1389203"/>
    <lineage>
        <taxon>Eukaryota</taxon>
        <taxon>Fungi</taxon>
        <taxon>Dikarya</taxon>
        <taxon>Basidiomycota</taxon>
        <taxon>Pucciniomycotina</taxon>
        <taxon>Pucciniomycetes</taxon>
        <taxon>Pucciniales</taxon>
        <taxon>Sphaerophragmiaceae</taxon>
        <taxon>Austropuccinia</taxon>
    </lineage>
</organism>
<evidence type="ECO:0000313" key="2">
    <source>
        <dbReference type="Proteomes" id="UP000765509"/>
    </source>
</evidence>
<accession>A0A9Q3BFD3</accession>
<keyword evidence="2" id="KW-1185">Reference proteome</keyword>
<comment type="caution">
    <text evidence="1">The sequence shown here is derived from an EMBL/GenBank/DDBJ whole genome shotgun (WGS) entry which is preliminary data.</text>
</comment>
<name>A0A9Q3BFD3_9BASI</name>
<gene>
    <name evidence="1" type="ORF">O181_003727</name>
</gene>
<evidence type="ECO:0008006" key="3">
    <source>
        <dbReference type="Google" id="ProtNLM"/>
    </source>
</evidence>
<sequence>MKYRREGVLYPKIDGVTANYASGAKARDAVNGIAQNPLNHIIVSSSKPQKTLMEIFAGSRNVGFSAEHGIAYKFPWEAEFIYEVLPEVAQKALTNIDELLTSKGGFERIQKGFVFSSNYKYEMSQEAVKPIIDELNQILATQEKYQADGKVFEIENDITNPKKPQLKVMLKIKGKEHLVQKMLNDPQHKYTFGLALGDKPADAGMLNAMKGKNFYSVLVSKRGGAGTDLSLVLESPDEVHALFDYLARIQVKRVAPKSA</sequence>
<dbReference type="SUPFAM" id="SSF56784">
    <property type="entry name" value="HAD-like"/>
    <property type="match status" value="1"/>
</dbReference>
<evidence type="ECO:0000313" key="1">
    <source>
        <dbReference type="EMBL" id="MBW0464012.1"/>
    </source>
</evidence>
<reference evidence="1" key="1">
    <citation type="submission" date="2021-03" db="EMBL/GenBank/DDBJ databases">
        <title>Draft genome sequence of rust myrtle Austropuccinia psidii MF-1, a brazilian biotype.</title>
        <authorList>
            <person name="Quecine M.C."/>
            <person name="Pachon D.M.R."/>
            <person name="Bonatelli M.L."/>
            <person name="Correr F.H."/>
            <person name="Franceschini L.M."/>
            <person name="Leite T.F."/>
            <person name="Margarido G.R.A."/>
            <person name="Almeida C.A."/>
            <person name="Ferrarezi J.A."/>
            <person name="Labate C.A."/>
        </authorList>
    </citation>
    <scope>NUCLEOTIDE SEQUENCE</scope>
    <source>
        <strain evidence="1">MF-1</strain>
    </source>
</reference>
<dbReference type="EMBL" id="AVOT02000680">
    <property type="protein sequence ID" value="MBW0464012.1"/>
    <property type="molecule type" value="Genomic_DNA"/>
</dbReference>
<dbReference type="InterPro" id="IPR036412">
    <property type="entry name" value="HAD-like_sf"/>
</dbReference>